<sequence length="218" mass="25942">MKKKVVNLIRALFPKLYSRFNLYNRLIHQKNSFIYETGWVYSIQIRGVINDLGDPIPWMNYSFIEFIKNRLSPSMDVFEYGSGYSTIFFSKYVKSIISVEYDKEWYDRIKPLVPLNSTVIYRSLDTNYVSSIRIFKKSFNIIIIDGRRRNDCLITCLESLNENGVVIFDDSFRSRYQESFALMNKMGFRWLDFYGFKPGAYKMAQTTVFYRDNNCLEI</sequence>
<accession>A0A514CJ46</accession>
<name>A0A514CJ46_9BACT</name>
<keyword evidence="2" id="KW-1185">Reference proteome</keyword>
<dbReference type="GO" id="GO:0008168">
    <property type="term" value="F:methyltransferase activity"/>
    <property type="evidence" value="ECO:0007669"/>
    <property type="project" value="UniProtKB-KW"/>
</dbReference>
<dbReference type="GO" id="GO:0032259">
    <property type="term" value="P:methylation"/>
    <property type="evidence" value="ECO:0007669"/>
    <property type="project" value="UniProtKB-KW"/>
</dbReference>
<evidence type="ECO:0000313" key="1">
    <source>
        <dbReference type="EMBL" id="QDH79806.1"/>
    </source>
</evidence>
<dbReference type="Gene3D" id="3.40.50.150">
    <property type="entry name" value="Vaccinia Virus protein VP39"/>
    <property type="match status" value="1"/>
</dbReference>
<dbReference type="Proteomes" id="UP000316614">
    <property type="component" value="Chromosome"/>
</dbReference>
<dbReference type="RefSeq" id="WP_141615045.1">
    <property type="nucleotide sequence ID" value="NZ_CP041253.1"/>
</dbReference>
<dbReference type="SUPFAM" id="SSF53335">
    <property type="entry name" value="S-adenosyl-L-methionine-dependent methyltransferases"/>
    <property type="match status" value="1"/>
</dbReference>
<gene>
    <name evidence="1" type="ORF">FKX85_12495</name>
</gene>
<protein>
    <submittedName>
        <fullName evidence="1">Class I SAM-dependent methyltransferase</fullName>
    </submittedName>
</protein>
<dbReference type="AlphaFoldDB" id="A0A514CJ46"/>
<organism evidence="1 2">
    <name type="scientific">Echinicola soli</name>
    <dbReference type="NCBI Taxonomy" id="2591634"/>
    <lineage>
        <taxon>Bacteria</taxon>
        <taxon>Pseudomonadati</taxon>
        <taxon>Bacteroidota</taxon>
        <taxon>Cytophagia</taxon>
        <taxon>Cytophagales</taxon>
        <taxon>Cyclobacteriaceae</taxon>
        <taxon>Echinicola</taxon>
    </lineage>
</organism>
<keyword evidence="1" id="KW-0808">Transferase</keyword>
<keyword evidence="1" id="KW-0489">Methyltransferase</keyword>
<dbReference type="EMBL" id="CP041253">
    <property type="protein sequence ID" value="QDH79806.1"/>
    <property type="molecule type" value="Genomic_DNA"/>
</dbReference>
<proteinExistence type="predicted"/>
<evidence type="ECO:0000313" key="2">
    <source>
        <dbReference type="Proteomes" id="UP000316614"/>
    </source>
</evidence>
<reference evidence="1 2" key="1">
    <citation type="submission" date="2019-06" db="EMBL/GenBank/DDBJ databases">
        <title>Echinicola alkalisoli sp. nov. isolated from saline soil.</title>
        <authorList>
            <person name="Sun J.-Q."/>
            <person name="Xu L."/>
        </authorList>
    </citation>
    <scope>NUCLEOTIDE SEQUENCE [LARGE SCALE GENOMIC DNA]</scope>
    <source>
        <strain evidence="1 2">LN3S3</strain>
    </source>
</reference>
<dbReference type="InterPro" id="IPR029063">
    <property type="entry name" value="SAM-dependent_MTases_sf"/>
</dbReference>
<dbReference type="OrthoDB" id="938855at2"/>
<dbReference type="KEGG" id="echi:FKX85_12495"/>